<comment type="cofactor">
    <cofactor evidence="1">
        <name>Zn(2+)</name>
        <dbReference type="ChEBI" id="CHEBI:29105"/>
    </cofactor>
</comment>
<keyword evidence="6" id="KW-0862">Zinc</keyword>
<dbReference type="InterPro" id="IPR057246">
    <property type="entry name" value="CARBOXYPEPT_ZN_1"/>
</dbReference>
<dbReference type="GO" id="GO:0016787">
    <property type="term" value="F:hydrolase activity"/>
    <property type="evidence" value="ECO:0007669"/>
    <property type="project" value="UniProtKB-KW"/>
</dbReference>
<dbReference type="SUPFAM" id="SSF53187">
    <property type="entry name" value="Zn-dependent exopeptidases"/>
    <property type="match status" value="1"/>
</dbReference>
<reference evidence="10 11" key="1">
    <citation type="submission" date="2020-08" db="EMBL/GenBank/DDBJ databases">
        <title>Genomic Encyclopedia of Type Strains, Phase IV (KMG-IV): sequencing the most valuable type-strain genomes for metagenomic binning, comparative biology and taxonomic classification.</title>
        <authorList>
            <person name="Goeker M."/>
        </authorList>
    </citation>
    <scope>NUCLEOTIDE SEQUENCE [LARGE SCALE GENOMIC DNA]</scope>
    <source>
        <strain evidence="10 11">DSM 105481</strain>
    </source>
</reference>
<comment type="caution">
    <text evidence="10">The sequence shown here is derived from an EMBL/GenBank/DDBJ whole genome shotgun (WGS) entry which is preliminary data.</text>
</comment>
<sequence length="325" mass="37658">MKRFIVSIVGTLILLSYPLQVETKTKTPVYSVLQYEKEIMDLKKRYHLNLMSIGHSEMGKDIWAVKLGKGKKSILINGSHHGREWLSTLLIMKMIKAYAKAYEYNVTIDGYPTNILDEVSLIFVPMVNPDGVQIQQGDLSAFDLKEKWALFRMNNFSTNWSRWKANAKGIDLNRQYPAGWNEVDTNTQTPQYQFYKGKKPLEASETKALYLFTKQIKPILAVSYHTSGREIFWYYHNKPENILRDYNLVKKVTAQTGYKLSIPKEYANGSGYTDWFINEFERPAMTIELSHLVDETNPPIDVIYEEWNRNRSVLLMLASEALSTL</sequence>
<feature type="active site" description="Proton donor/acceptor" evidence="8">
    <location>
        <position position="288"/>
    </location>
</feature>
<feature type="domain" description="Peptidase M14" evidence="9">
    <location>
        <begin position="26"/>
        <end position="321"/>
    </location>
</feature>
<evidence type="ECO:0000313" key="11">
    <source>
        <dbReference type="Proteomes" id="UP000626697"/>
    </source>
</evidence>
<keyword evidence="7" id="KW-0482">Metalloprotease</keyword>
<evidence type="ECO:0000256" key="6">
    <source>
        <dbReference type="ARBA" id="ARBA00022833"/>
    </source>
</evidence>
<dbReference type="InterPro" id="IPR000834">
    <property type="entry name" value="Peptidase_M14"/>
</dbReference>
<evidence type="ECO:0000313" key="10">
    <source>
        <dbReference type="EMBL" id="MBA9025379.1"/>
    </source>
</evidence>
<keyword evidence="11" id="KW-1185">Reference proteome</keyword>
<organism evidence="10 11">
    <name type="scientific">Peribacillus huizhouensis</name>
    <dbReference type="NCBI Taxonomy" id="1501239"/>
    <lineage>
        <taxon>Bacteria</taxon>
        <taxon>Bacillati</taxon>
        <taxon>Bacillota</taxon>
        <taxon>Bacilli</taxon>
        <taxon>Bacillales</taxon>
        <taxon>Bacillaceae</taxon>
        <taxon>Peribacillus</taxon>
    </lineage>
</organism>
<dbReference type="EC" id="3.4.19.11" evidence="10"/>
<keyword evidence="3" id="KW-0645">Protease</keyword>
<dbReference type="Pfam" id="PF00246">
    <property type="entry name" value="Peptidase_M14"/>
    <property type="match status" value="1"/>
</dbReference>
<name>A0ABR6CJY6_9BACI</name>
<gene>
    <name evidence="10" type="ORF">HNP81_000661</name>
</gene>
<evidence type="ECO:0000256" key="8">
    <source>
        <dbReference type="PROSITE-ProRule" id="PRU01379"/>
    </source>
</evidence>
<dbReference type="PRINTS" id="PR00765">
    <property type="entry name" value="CRBOXYPTASEA"/>
</dbReference>
<evidence type="ECO:0000256" key="5">
    <source>
        <dbReference type="ARBA" id="ARBA00022801"/>
    </source>
</evidence>
<keyword evidence="5 10" id="KW-0378">Hydrolase</keyword>
<dbReference type="PANTHER" id="PTHR11705:SF143">
    <property type="entry name" value="SLL0236 PROTEIN"/>
    <property type="match status" value="1"/>
</dbReference>
<evidence type="ECO:0000256" key="7">
    <source>
        <dbReference type="ARBA" id="ARBA00023049"/>
    </source>
</evidence>
<evidence type="ECO:0000256" key="3">
    <source>
        <dbReference type="ARBA" id="ARBA00022670"/>
    </source>
</evidence>
<evidence type="ECO:0000259" key="9">
    <source>
        <dbReference type="PROSITE" id="PS52035"/>
    </source>
</evidence>
<dbReference type="Proteomes" id="UP000626697">
    <property type="component" value="Unassembled WGS sequence"/>
</dbReference>
<dbReference type="PANTHER" id="PTHR11705">
    <property type="entry name" value="PROTEASE FAMILY M14 CARBOXYPEPTIDASE A,B"/>
    <property type="match status" value="1"/>
</dbReference>
<evidence type="ECO:0000256" key="1">
    <source>
        <dbReference type="ARBA" id="ARBA00001947"/>
    </source>
</evidence>
<evidence type="ECO:0000256" key="2">
    <source>
        <dbReference type="ARBA" id="ARBA00005988"/>
    </source>
</evidence>
<proteinExistence type="inferred from homology"/>
<protein>
    <submittedName>
        <fullName evidence="10">G-D-glutamyl-meso-diaminopimelate peptidase</fullName>
        <ecNumber evidence="10">3.4.19.11</ecNumber>
    </submittedName>
</protein>
<comment type="similarity">
    <text evidence="2 8">Belongs to the peptidase M14 family.</text>
</comment>
<accession>A0ABR6CJY6</accession>
<dbReference type="Gene3D" id="3.40.630.10">
    <property type="entry name" value="Zn peptidases"/>
    <property type="match status" value="1"/>
</dbReference>
<keyword evidence="4" id="KW-0479">Metal-binding</keyword>
<dbReference type="RefSeq" id="WP_182501522.1">
    <property type="nucleotide sequence ID" value="NZ_JACJHX010000001.1"/>
</dbReference>
<dbReference type="EMBL" id="JACJHX010000001">
    <property type="protein sequence ID" value="MBA9025379.1"/>
    <property type="molecule type" value="Genomic_DNA"/>
</dbReference>
<dbReference type="PROSITE" id="PS00132">
    <property type="entry name" value="CARBOXYPEPT_ZN_1"/>
    <property type="match status" value="1"/>
</dbReference>
<evidence type="ECO:0000256" key="4">
    <source>
        <dbReference type="ARBA" id="ARBA00022723"/>
    </source>
</evidence>
<dbReference type="PROSITE" id="PS52035">
    <property type="entry name" value="PEPTIDASE_M14"/>
    <property type="match status" value="1"/>
</dbReference>
<dbReference type="SMART" id="SM00631">
    <property type="entry name" value="Zn_pept"/>
    <property type="match status" value="1"/>
</dbReference>